<dbReference type="GO" id="GO:0016787">
    <property type="term" value="F:hydrolase activity"/>
    <property type="evidence" value="ECO:0007669"/>
    <property type="project" value="UniProtKB-KW"/>
</dbReference>
<gene>
    <name evidence="7" type="ORF">CLOHIR_01972</name>
</gene>
<dbReference type="GO" id="GO:0006364">
    <property type="term" value="P:rRNA processing"/>
    <property type="evidence" value="ECO:0007669"/>
    <property type="project" value="TreeGrafter"/>
</dbReference>
<dbReference type="GO" id="GO:0003723">
    <property type="term" value="F:RNA binding"/>
    <property type="evidence" value="ECO:0007669"/>
    <property type="project" value="UniProtKB-KW"/>
</dbReference>
<dbReference type="NCBIfam" id="TIGR00757">
    <property type="entry name" value="RNaseEG"/>
    <property type="match status" value="1"/>
</dbReference>
<reference evidence="7 8" key="1">
    <citation type="submission" date="2008-09" db="EMBL/GenBank/DDBJ databases">
        <authorList>
            <person name="Fulton L."/>
            <person name="Clifton S."/>
            <person name="Fulton B."/>
            <person name="Xu J."/>
            <person name="Minx P."/>
            <person name="Pepin K.H."/>
            <person name="Johnson M."/>
            <person name="Thiruvilangam P."/>
            <person name="Bhonagiri V."/>
            <person name="Nash W.E."/>
            <person name="Mardis E.R."/>
            <person name="Wilson R.K."/>
        </authorList>
    </citation>
    <scope>NUCLEOTIDE SEQUENCE [LARGE SCALE GENOMIC DNA]</scope>
    <source>
        <strain evidence="7 8">DSM 13275</strain>
    </source>
</reference>
<accession>B6G1G5</accession>
<dbReference type="EMBL" id="ABWP01000074">
    <property type="protein sequence ID" value="EEA84349.1"/>
    <property type="molecule type" value="Genomic_DNA"/>
</dbReference>
<evidence type="ECO:0000256" key="5">
    <source>
        <dbReference type="ARBA" id="ARBA00022884"/>
    </source>
</evidence>
<name>B6G1G5_PEPHT</name>
<evidence type="ECO:0000256" key="4">
    <source>
        <dbReference type="ARBA" id="ARBA00022842"/>
    </source>
</evidence>
<dbReference type="InterPro" id="IPR012340">
    <property type="entry name" value="NA-bd_OB-fold"/>
</dbReference>
<evidence type="ECO:0000256" key="2">
    <source>
        <dbReference type="ARBA" id="ARBA00022723"/>
    </source>
</evidence>
<evidence type="ECO:0000256" key="1">
    <source>
        <dbReference type="ARBA" id="ARBA00001946"/>
    </source>
</evidence>
<dbReference type="eggNOG" id="COG1530">
    <property type="taxonomic scope" value="Bacteria"/>
</dbReference>
<comment type="cofactor">
    <cofactor evidence="1">
        <name>Mg(2+)</name>
        <dbReference type="ChEBI" id="CHEBI:18420"/>
    </cofactor>
</comment>
<organism evidence="7 8">
    <name type="scientific">Peptacetobacter hiranonis (strain DSM 13275 / JCM 10541 / KCTC 15199 / TO-931)</name>
    <name type="common">Clostridium hiranonis</name>
    <dbReference type="NCBI Taxonomy" id="500633"/>
    <lineage>
        <taxon>Bacteria</taxon>
        <taxon>Bacillati</taxon>
        <taxon>Bacillota</taxon>
        <taxon>Clostridia</taxon>
        <taxon>Peptostreptococcales</taxon>
        <taxon>Peptostreptococcaceae</taxon>
        <taxon>Peptacetobacter</taxon>
    </lineage>
</organism>
<keyword evidence="5" id="KW-0694">RNA-binding</keyword>
<dbReference type="CDD" id="cd04453">
    <property type="entry name" value="S1_RNase_E"/>
    <property type="match status" value="1"/>
</dbReference>
<dbReference type="InterPro" id="IPR004659">
    <property type="entry name" value="RNase_E/G"/>
</dbReference>
<dbReference type="AlphaFoldDB" id="B6G1G5"/>
<comment type="caution">
    <text evidence="7">The sequence shown here is derived from an EMBL/GenBank/DDBJ whole genome shotgun (WGS) entry which is preliminary data.</text>
</comment>
<dbReference type="PANTHER" id="PTHR30001:SF0">
    <property type="entry name" value="RIBONUCLEASE G"/>
    <property type="match status" value="1"/>
</dbReference>
<evidence type="ECO:0000256" key="3">
    <source>
        <dbReference type="ARBA" id="ARBA00022801"/>
    </source>
</evidence>
<keyword evidence="8" id="KW-1185">Reference proteome</keyword>
<dbReference type="GO" id="GO:0004540">
    <property type="term" value="F:RNA nuclease activity"/>
    <property type="evidence" value="ECO:0007669"/>
    <property type="project" value="InterPro"/>
</dbReference>
<proteinExistence type="predicted"/>
<dbReference type="Pfam" id="PF10150">
    <property type="entry name" value="RNase_E_G"/>
    <property type="match status" value="1"/>
</dbReference>
<dbReference type="GO" id="GO:0046872">
    <property type="term" value="F:metal ion binding"/>
    <property type="evidence" value="ECO:0007669"/>
    <property type="project" value="UniProtKB-KW"/>
</dbReference>
<reference evidence="7 8" key="2">
    <citation type="submission" date="2008-10" db="EMBL/GenBank/DDBJ databases">
        <title>Draft genome sequence of Clostridium hiranonis (DSM 13275).</title>
        <authorList>
            <person name="Sudarsanam P."/>
            <person name="Ley R."/>
            <person name="Guruge J."/>
            <person name="Turnbaugh P.J."/>
            <person name="Mahowald M."/>
            <person name="Liep D."/>
            <person name="Gordon J."/>
        </authorList>
    </citation>
    <scope>NUCLEOTIDE SEQUENCE [LARGE SCALE GENOMIC DNA]</scope>
    <source>
        <strain evidence="7 8">DSM 13275</strain>
    </source>
</reference>
<dbReference type="HOGENOM" id="CLU_003468_5_3_9"/>
<keyword evidence="2" id="KW-0479">Metal-binding</keyword>
<dbReference type="RefSeq" id="WP_006440833.1">
    <property type="nucleotide sequence ID" value="NZ_DS995359.1"/>
</dbReference>
<evidence type="ECO:0000313" key="8">
    <source>
        <dbReference type="Proteomes" id="UP000003178"/>
    </source>
</evidence>
<sequence length="469" mass="53644">MILLKKIIIESLESSQKTAILNDGKLEEIYIDNTIEKSIVSNIYRGVVQKVLPGMNACFVDIGKEKNAYLKLDNESSLKTGDDVLVQVIKDEIGTKGAKISQEISFSGRYLVYIPSNTRVTMSNKIVDEKERLRLKRLFYTNCKNETGYIIRTEAQGCSMEDFKNDIKELKSLYANVEKEFKRGKGPKLLYTASDTAIKYVRDNISDEIETIITNDENKYNDLREILKEIDRKYLDVLKLDKNVDVFNVYGVEAQLNRYLSKKVWLKSGGYLIIEKTEALTVIDVNSGKFTGGAKLANTAMKINEEAAREIVNQIIVRDIAGIIIVDFIDDQIVSSSKKKLLNIMKEEFKKDKRKNEVKGMTSLGLVEISRRREKEPLEDYFFSDCKRCGSKYGDLSINSILDLIEKKIMNISRNTVYKKVKLVFNPSIKPNIINNYMNIIKKIGLKYRVEIEIAESTDVKDFAVEIVK</sequence>
<dbReference type="Gene3D" id="2.40.50.140">
    <property type="entry name" value="Nucleic acid-binding proteins"/>
    <property type="match status" value="1"/>
</dbReference>
<dbReference type="STRING" id="500633.CLOHIR_01972"/>
<dbReference type="PANTHER" id="PTHR30001">
    <property type="entry name" value="RIBONUCLEASE"/>
    <property type="match status" value="1"/>
</dbReference>
<dbReference type="SUPFAM" id="SSF50249">
    <property type="entry name" value="Nucleic acid-binding proteins"/>
    <property type="match status" value="1"/>
</dbReference>
<protein>
    <submittedName>
        <fullName evidence="7">S1 RNA binding domain protein</fullName>
    </submittedName>
</protein>
<dbReference type="GO" id="GO:0005737">
    <property type="term" value="C:cytoplasm"/>
    <property type="evidence" value="ECO:0007669"/>
    <property type="project" value="TreeGrafter"/>
</dbReference>
<evidence type="ECO:0000313" key="7">
    <source>
        <dbReference type="EMBL" id="EEA84349.1"/>
    </source>
</evidence>
<evidence type="ECO:0000259" key="6">
    <source>
        <dbReference type="Pfam" id="PF10150"/>
    </source>
</evidence>
<dbReference type="InterPro" id="IPR019307">
    <property type="entry name" value="RNA-bd_AU-1/RNase_E/G"/>
</dbReference>
<dbReference type="Proteomes" id="UP000003178">
    <property type="component" value="Unassembled WGS sequence"/>
</dbReference>
<keyword evidence="3" id="KW-0378">Hydrolase</keyword>
<keyword evidence="4" id="KW-0460">Magnesium</keyword>
<feature type="domain" description="RNA-binding protein AU-1/Ribonuclease E/G" evidence="6">
    <location>
        <begin position="105"/>
        <end position="373"/>
    </location>
</feature>